<dbReference type="SUPFAM" id="SSF53474">
    <property type="entry name" value="alpha/beta-Hydrolases"/>
    <property type="match status" value="1"/>
</dbReference>
<evidence type="ECO:0000313" key="2">
    <source>
        <dbReference type="EMBL" id="PJJ71973.1"/>
    </source>
</evidence>
<comment type="caution">
    <text evidence="2">The sequence shown here is derived from an EMBL/GenBank/DDBJ whole genome shotgun (WGS) entry which is preliminary data.</text>
</comment>
<dbReference type="PANTHER" id="PTHR43194">
    <property type="entry name" value="HYDROLASE ALPHA/BETA FOLD FAMILY"/>
    <property type="match status" value="1"/>
</dbReference>
<dbReference type="Pfam" id="PF12697">
    <property type="entry name" value="Abhydrolase_6"/>
    <property type="match status" value="1"/>
</dbReference>
<sequence>MTAYATTPTGARIAYTAEGEGPRVIHVDGAFQFRAFDSETRDFLSVLADRGFTTVHFDRPGRGETVAEPPHTLDRQIEAIGALIDEVGGPVALYGSSSGGAIALAAAASGLPVSHLVLWEPPLGPESGSDGAEFLAGLREAIATGDADRVVAYFMKDMPPEWLEGSRRSPAWPVMTGVAASLEGDSDALAWTQSAPRSELWRNVTAPTLVLLGEETLPIFPPAADSIVANLPDARVERVPGSDHRWELTALVERVEGFLRA</sequence>
<evidence type="ECO:0000313" key="3">
    <source>
        <dbReference type="Proteomes" id="UP000228758"/>
    </source>
</evidence>
<dbReference type="PANTHER" id="PTHR43194:SF2">
    <property type="entry name" value="PEROXISOMAL MEMBRANE PROTEIN LPX1"/>
    <property type="match status" value="1"/>
</dbReference>
<organism evidence="2 3">
    <name type="scientific">Diaminobutyricimonas aerilata</name>
    <dbReference type="NCBI Taxonomy" id="1162967"/>
    <lineage>
        <taxon>Bacteria</taxon>
        <taxon>Bacillati</taxon>
        <taxon>Actinomycetota</taxon>
        <taxon>Actinomycetes</taxon>
        <taxon>Micrococcales</taxon>
        <taxon>Microbacteriaceae</taxon>
        <taxon>Diaminobutyricimonas</taxon>
    </lineage>
</organism>
<protein>
    <submittedName>
        <fullName evidence="2">Pimeloyl-ACP methyl ester carboxylesterase</fullName>
    </submittedName>
</protein>
<keyword evidence="3" id="KW-1185">Reference proteome</keyword>
<proteinExistence type="predicted"/>
<dbReference type="Gene3D" id="3.40.50.1820">
    <property type="entry name" value="alpha/beta hydrolase"/>
    <property type="match status" value="1"/>
</dbReference>
<dbReference type="InterPro" id="IPR029058">
    <property type="entry name" value="AB_hydrolase_fold"/>
</dbReference>
<accession>A0A2M9CJ89</accession>
<dbReference type="OrthoDB" id="63519at2"/>
<dbReference type="AlphaFoldDB" id="A0A2M9CJ89"/>
<name>A0A2M9CJ89_9MICO</name>
<dbReference type="Proteomes" id="UP000228758">
    <property type="component" value="Unassembled WGS sequence"/>
</dbReference>
<gene>
    <name evidence="2" type="ORF">CLV46_1532</name>
</gene>
<dbReference type="InterPro" id="IPR050228">
    <property type="entry name" value="Carboxylesterase_BioH"/>
</dbReference>
<feature type="domain" description="AB hydrolase-1" evidence="1">
    <location>
        <begin position="41"/>
        <end position="247"/>
    </location>
</feature>
<dbReference type="EMBL" id="PGFF01000001">
    <property type="protein sequence ID" value="PJJ71973.1"/>
    <property type="molecule type" value="Genomic_DNA"/>
</dbReference>
<reference evidence="2 3" key="1">
    <citation type="submission" date="2017-11" db="EMBL/GenBank/DDBJ databases">
        <title>Genomic Encyclopedia of Archaeal and Bacterial Type Strains, Phase II (KMG-II): From Individual Species to Whole Genera.</title>
        <authorList>
            <person name="Goeker M."/>
        </authorList>
    </citation>
    <scope>NUCLEOTIDE SEQUENCE [LARGE SCALE GENOMIC DNA]</scope>
    <source>
        <strain evidence="2 3">DSM 27393</strain>
    </source>
</reference>
<evidence type="ECO:0000259" key="1">
    <source>
        <dbReference type="Pfam" id="PF12697"/>
    </source>
</evidence>
<dbReference type="RefSeq" id="WP_100364217.1">
    <property type="nucleotide sequence ID" value="NZ_PGFF01000001.1"/>
</dbReference>
<dbReference type="GO" id="GO:0003824">
    <property type="term" value="F:catalytic activity"/>
    <property type="evidence" value="ECO:0007669"/>
    <property type="project" value="UniProtKB-ARBA"/>
</dbReference>
<dbReference type="InterPro" id="IPR000073">
    <property type="entry name" value="AB_hydrolase_1"/>
</dbReference>